<dbReference type="AlphaFoldDB" id="A0A2S0KCC5"/>
<keyword evidence="5 8" id="KW-1133">Transmembrane helix</keyword>
<gene>
    <name evidence="9" type="ORF">C6V83_02490</name>
</gene>
<dbReference type="Gene3D" id="2.60.40.2880">
    <property type="entry name" value="MmpS1-5, C-terminal soluble domain"/>
    <property type="match status" value="1"/>
</dbReference>
<dbReference type="OrthoDB" id="4381083at2"/>
<evidence type="ECO:0000256" key="2">
    <source>
        <dbReference type="ARBA" id="ARBA00007531"/>
    </source>
</evidence>
<feature type="compositionally biased region" description="Polar residues" evidence="7">
    <location>
        <begin position="102"/>
        <end position="116"/>
    </location>
</feature>
<organism evidence="9 10">
    <name type="scientific">Gordonia iterans</name>
    <dbReference type="NCBI Taxonomy" id="1004901"/>
    <lineage>
        <taxon>Bacteria</taxon>
        <taxon>Bacillati</taxon>
        <taxon>Actinomycetota</taxon>
        <taxon>Actinomycetes</taxon>
        <taxon>Mycobacteriales</taxon>
        <taxon>Gordoniaceae</taxon>
        <taxon>Gordonia</taxon>
    </lineage>
</organism>
<keyword evidence="6 8" id="KW-0472">Membrane</keyword>
<dbReference type="InterPro" id="IPR008693">
    <property type="entry name" value="MmpS"/>
</dbReference>
<dbReference type="GO" id="GO:0005886">
    <property type="term" value="C:plasma membrane"/>
    <property type="evidence" value="ECO:0007669"/>
    <property type="project" value="UniProtKB-SubCell"/>
</dbReference>
<dbReference type="EMBL" id="CP027433">
    <property type="protein sequence ID" value="AVL99328.1"/>
    <property type="molecule type" value="Genomic_DNA"/>
</dbReference>
<proteinExistence type="inferred from homology"/>
<evidence type="ECO:0000256" key="6">
    <source>
        <dbReference type="ARBA" id="ARBA00023136"/>
    </source>
</evidence>
<feature type="compositionally biased region" description="Pro residues" evidence="7">
    <location>
        <begin position="45"/>
        <end position="61"/>
    </location>
</feature>
<feature type="region of interest" description="Disordered" evidence="7">
    <location>
        <begin position="96"/>
        <end position="153"/>
    </location>
</feature>
<comment type="similarity">
    <text evidence="2">Belongs to the MmpS family.</text>
</comment>
<feature type="compositionally biased region" description="Acidic residues" evidence="7">
    <location>
        <begin position="118"/>
        <end position="127"/>
    </location>
</feature>
<dbReference type="Pfam" id="PF05423">
    <property type="entry name" value="Mycobact_memb"/>
    <property type="match status" value="1"/>
</dbReference>
<reference evidence="9 10" key="1">
    <citation type="submission" date="2018-03" db="EMBL/GenBank/DDBJ databases">
        <title>Characteristics and genome of n-alkane degrading marine bacteria Gordonia iterans isolated from crude oil contaminated in Tae-an, South Korea.</title>
        <authorList>
            <person name="Lee S.-S."/>
            <person name="Kim H."/>
        </authorList>
    </citation>
    <scope>NUCLEOTIDE SEQUENCE [LARGE SCALE GENOMIC DNA]</scope>
    <source>
        <strain evidence="9 10">Co17</strain>
    </source>
</reference>
<evidence type="ECO:0000313" key="9">
    <source>
        <dbReference type="EMBL" id="AVL99328.1"/>
    </source>
</evidence>
<evidence type="ECO:0000256" key="4">
    <source>
        <dbReference type="ARBA" id="ARBA00022692"/>
    </source>
</evidence>
<feature type="transmembrane region" description="Helical" evidence="8">
    <location>
        <begin position="73"/>
        <end position="93"/>
    </location>
</feature>
<dbReference type="KEGG" id="git:C6V83_02490"/>
<evidence type="ECO:0000256" key="3">
    <source>
        <dbReference type="ARBA" id="ARBA00022475"/>
    </source>
</evidence>
<evidence type="ECO:0000256" key="7">
    <source>
        <dbReference type="SAM" id="MobiDB-lite"/>
    </source>
</evidence>
<evidence type="ECO:0000256" key="8">
    <source>
        <dbReference type="SAM" id="Phobius"/>
    </source>
</evidence>
<feature type="region of interest" description="Disordered" evidence="7">
    <location>
        <begin position="1"/>
        <end position="70"/>
    </location>
</feature>
<evidence type="ECO:0000256" key="1">
    <source>
        <dbReference type="ARBA" id="ARBA00004236"/>
    </source>
</evidence>
<name>A0A2S0KCC5_9ACTN</name>
<keyword evidence="3" id="KW-1003">Cell membrane</keyword>
<protein>
    <submittedName>
        <fullName evidence="9">Uncharacterized protein</fullName>
    </submittedName>
</protein>
<dbReference type="Proteomes" id="UP000239814">
    <property type="component" value="Chromosome"/>
</dbReference>
<accession>A0A2S0KCC5</accession>
<keyword evidence="4 8" id="KW-0812">Transmembrane</keyword>
<evidence type="ECO:0000256" key="5">
    <source>
        <dbReference type="ARBA" id="ARBA00022989"/>
    </source>
</evidence>
<evidence type="ECO:0000313" key="10">
    <source>
        <dbReference type="Proteomes" id="UP000239814"/>
    </source>
</evidence>
<dbReference type="RefSeq" id="WP_105941063.1">
    <property type="nucleotide sequence ID" value="NZ_CP027433.1"/>
</dbReference>
<dbReference type="InterPro" id="IPR038468">
    <property type="entry name" value="MmpS_C"/>
</dbReference>
<sequence length="236" mass="25208">MTRPPHAPRSAPPYRQPVARGQTYPPLGFAPDGTPRYRYDAPTPAAAPPADPPPPPAPPDPEPPRRDPVARTMLGIASVVVLVLAVAGVLMVFSSGGDEENPLSQRSDPPLSQSTDDPYLEDLEENTPETIDPRRPSIPRVPGSSRPAGPPRPTVYEVVTEGRATVLYRDGTQTKVESIQGGRWTEEAQTTGVARVSVLVAEGTTASCKITVDGQVVSERELEPGDDNLRLLVCQG</sequence>
<comment type="subcellular location">
    <subcellularLocation>
        <location evidence="1">Cell membrane</location>
    </subcellularLocation>
</comment>
<feature type="compositionally biased region" description="Pro residues" evidence="7">
    <location>
        <begin position="1"/>
        <end position="15"/>
    </location>
</feature>
<keyword evidence="10" id="KW-1185">Reference proteome</keyword>